<dbReference type="AlphaFoldDB" id="A0A7V1LKI7"/>
<reference evidence="10" key="1">
    <citation type="journal article" date="2020" name="mSystems">
        <title>Genome- and Community-Level Interaction Insights into Carbon Utilization and Element Cycling Functions of Hydrothermarchaeota in Hydrothermal Sediment.</title>
        <authorList>
            <person name="Zhou Z."/>
            <person name="Liu Y."/>
            <person name="Xu W."/>
            <person name="Pan J."/>
            <person name="Luo Z.H."/>
            <person name="Li M."/>
        </authorList>
    </citation>
    <scope>NUCLEOTIDE SEQUENCE [LARGE SCALE GENOMIC DNA]</scope>
    <source>
        <strain evidence="10">HyVt-456</strain>
    </source>
</reference>
<gene>
    <name evidence="10" type="ORF">ENJ10_03275</name>
</gene>
<dbReference type="SUPFAM" id="SSF53901">
    <property type="entry name" value="Thiolase-like"/>
    <property type="match status" value="2"/>
</dbReference>
<evidence type="ECO:0000256" key="7">
    <source>
        <dbReference type="RuleBase" id="RU003557"/>
    </source>
</evidence>
<dbReference type="GO" id="GO:0003985">
    <property type="term" value="F:acetyl-CoA C-acetyltransferase activity"/>
    <property type="evidence" value="ECO:0007669"/>
    <property type="project" value="TreeGrafter"/>
</dbReference>
<name>A0A7V1LKI7_CALAY</name>
<dbReference type="CDD" id="cd00751">
    <property type="entry name" value="thiolase"/>
    <property type="match status" value="1"/>
</dbReference>
<keyword evidence="2 7" id="KW-0808">Transferase</keyword>
<evidence type="ECO:0000259" key="8">
    <source>
        <dbReference type="Pfam" id="PF00108"/>
    </source>
</evidence>
<feature type="active site" description="Proton acceptor" evidence="6">
    <location>
        <position position="381"/>
    </location>
</feature>
<dbReference type="GO" id="GO:0046872">
    <property type="term" value="F:metal ion binding"/>
    <property type="evidence" value="ECO:0007669"/>
    <property type="project" value="UniProtKB-KW"/>
</dbReference>
<dbReference type="InterPro" id="IPR020615">
    <property type="entry name" value="Thiolase_acyl_enz_int_AS"/>
</dbReference>
<evidence type="ECO:0000313" key="10">
    <source>
        <dbReference type="EMBL" id="HED09686.1"/>
    </source>
</evidence>
<keyword evidence="4" id="KW-0630">Potassium</keyword>
<protein>
    <submittedName>
        <fullName evidence="10">Acetyl-CoA C-acetyltransferase</fullName>
    </submittedName>
</protein>
<dbReference type="NCBIfam" id="TIGR01930">
    <property type="entry name" value="AcCoA-C-Actrans"/>
    <property type="match status" value="1"/>
</dbReference>
<dbReference type="InterPro" id="IPR002155">
    <property type="entry name" value="Thiolase"/>
</dbReference>
<keyword evidence="5 7" id="KW-0012">Acyltransferase</keyword>
<feature type="domain" description="Thiolase C-terminal" evidence="9">
    <location>
        <begin position="272"/>
        <end position="394"/>
    </location>
</feature>
<feature type="active site" description="Proton acceptor" evidence="6">
    <location>
        <position position="351"/>
    </location>
</feature>
<dbReference type="InterPro" id="IPR020617">
    <property type="entry name" value="Thiolase_C"/>
</dbReference>
<evidence type="ECO:0000256" key="1">
    <source>
        <dbReference type="ARBA" id="ARBA00010982"/>
    </source>
</evidence>
<evidence type="ECO:0000259" key="9">
    <source>
        <dbReference type="Pfam" id="PF02803"/>
    </source>
</evidence>
<feature type="active site" description="Acyl-thioester intermediate" evidence="6">
    <location>
        <position position="91"/>
    </location>
</feature>
<dbReference type="PROSITE" id="PS00737">
    <property type="entry name" value="THIOLASE_2"/>
    <property type="match status" value="1"/>
</dbReference>
<dbReference type="PIRSF" id="PIRSF000429">
    <property type="entry name" value="Ac-CoA_Ac_transf"/>
    <property type="match status" value="1"/>
</dbReference>
<dbReference type="InterPro" id="IPR020613">
    <property type="entry name" value="Thiolase_CS"/>
</dbReference>
<evidence type="ECO:0000256" key="4">
    <source>
        <dbReference type="ARBA" id="ARBA00022958"/>
    </source>
</evidence>
<dbReference type="Pfam" id="PF00108">
    <property type="entry name" value="Thiolase_N"/>
    <property type="match status" value="1"/>
</dbReference>
<dbReference type="Gene3D" id="3.40.47.10">
    <property type="match status" value="2"/>
</dbReference>
<dbReference type="FunFam" id="3.40.47.10:FF:000007">
    <property type="entry name" value="acetyl-CoA acetyltransferase, mitochondrial"/>
    <property type="match status" value="1"/>
</dbReference>
<evidence type="ECO:0000256" key="5">
    <source>
        <dbReference type="ARBA" id="ARBA00023315"/>
    </source>
</evidence>
<comment type="caution">
    <text evidence="10">The sequence shown here is derived from an EMBL/GenBank/DDBJ whole genome shotgun (WGS) entry which is preliminary data.</text>
</comment>
<feature type="domain" description="Thiolase N-terminal" evidence="8">
    <location>
        <begin position="7"/>
        <end position="265"/>
    </location>
</feature>
<dbReference type="Proteomes" id="UP000886005">
    <property type="component" value="Unassembled WGS sequence"/>
</dbReference>
<evidence type="ECO:0000256" key="6">
    <source>
        <dbReference type="PIRSR" id="PIRSR000429-1"/>
    </source>
</evidence>
<comment type="similarity">
    <text evidence="1 7">Belongs to the thiolase-like superfamily. Thiolase family.</text>
</comment>
<evidence type="ECO:0000256" key="3">
    <source>
        <dbReference type="ARBA" id="ARBA00022723"/>
    </source>
</evidence>
<accession>A0A7V1LKI7</accession>
<evidence type="ECO:0000256" key="2">
    <source>
        <dbReference type="ARBA" id="ARBA00022679"/>
    </source>
</evidence>
<organism evidence="10">
    <name type="scientific">Caldithrix abyssi</name>
    <dbReference type="NCBI Taxonomy" id="187145"/>
    <lineage>
        <taxon>Bacteria</taxon>
        <taxon>Pseudomonadati</taxon>
        <taxon>Calditrichota</taxon>
        <taxon>Calditrichia</taxon>
        <taxon>Calditrichales</taxon>
        <taxon>Calditrichaceae</taxon>
        <taxon>Caldithrix</taxon>
    </lineage>
</organism>
<dbReference type="InterPro" id="IPR016039">
    <property type="entry name" value="Thiolase-like"/>
</dbReference>
<dbReference type="PROSITE" id="PS00098">
    <property type="entry name" value="THIOLASE_1"/>
    <property type="match status" value="1"/>
</dbReference>
<keyword evidence="3" id="KW-0479">Metal-binding</keyword>
<dbReference type="EMBL" id="DRLD01000092">
    <property type="protein sequence ID" value="HED09686.1"/>
    <property type="molecule type" value="Genomic_DNA"/>
</dbReference>
<dbReference type="PANTHER" id="PTHR18919:SF156">
    <property type="entry name" value="ACETYL-COA ACETYLTRANSFERASE, MITOCHONDRIAL"/>
    <property type="match status" value="1"/>
</dbReference>
<dbReference type="GO" id="GO:0006635">
    <property type="term" value="P:fatty acid beta-oxidation"/>
    <property type="evidence" value="ECO:0007669"/>
    <property type="project" value="TreeGrafter"/>
</dbReference>
<sequence>MSEIRNVVIVSAARTAVGSFLGQFKDVPATRLGSAVIKAVVQKSGIDPLLVDEVIMGNVLPANEGQAPARQAALGAGLDKAVQCLTVNKVCGSGLKAVMLAAQAIMVGDAEVIIAGGMENMSQAPFYLPGYRQGHKMGDVELVDGMIKDGLWDPYNDFHMGTAADRCAESCHVSRESQDEFSILSYKRALASMEKGLFNDEITPVEIPQRKGDPLIITEDEEPRRVRFEKIPNLKPAFGKEGSVTAANASSINDGAAAVLLMSEQKAAELGLTPMATVVSQASAARLPQEFPQAPADSIRKALGKVNLSIEDIDLFEINEAFAVVTLVNNQLLGIPVEKVNVNGGSVAIGHPIGASGARILVTLIHAMRQRDAKYGLASICIGGGEASTLIVERQ</sequence>
<dbReference type="InterPro" id="IPR020616">
    <property type="entry name" value="Thiolase_N"/>
</dbReference>
<proteinExistence type="inferred from homology"/>
<dbReference type="Pfam" id="PF02803">
    <property type="entry name" value="Thiolase_C"/>
    <property type="match status" value="1"/>
</dbReference>
<dbReference type="PANTHER" id="PTHR18919">
    <property type="entry name" value="ACETYL-COA C-ACYLTRANSFERASE"/>
    <property type="match status" value="1"/>
</dbReference>